<evidence type="ECO:0000313" key="7">
    <source>
        <dbReference type="EMBL" id="RDB24284.1"/>
    </source>
</evidence>
<feature type="compositionally biased region" description="Acidic residues" evidence="5">
    <location>
        <begin position="272"/>
        <end position="283"/>
    </location>
</feature>
<dbReference type="SUPFAM" id="SSF75620">
    <property type="entry name" value="Release factor"/>
    <property type="match status" value="1"/>
</dbReference>
<dbReference type="Proteomes" id="UP000076154">
    <property type="component" value="Unassembled WGS sequence"/>
</dbReference>
<dbReference type="AlphaFoldDB" id="A0A369JXY9"/>
<proteinExistence type="inferred from homology"/>
<dbReference type="PANTHER" id="PTHR46203">
    <property type="entry name" value="PROBABLE PEPTIDE CHAIN RELEASE FACTOR C12ORF65"/>
    <property type="match status" value="1"/>
</dbReference>
<evidence type="ECO:0000313" key="8">
    <source>
        <dbReference type="Proteomes" id="UP000076154"/>
    </source>
</evidence>
<dbReference type="InterPro" id="IPR045298">
    <property type="entry name" value="Complex1_LYR_LYRM7"/>
</dbReference>
<dbReference type="InterPro" id="IPR045853">
    <property type="entry name" value="Pep_chain_release_fac_I_sf"/>
</dbReference>
<dbReference type="GO" id="GO:0032543">
    <property type="term" value="P:mitochondrial translation"/>
    <property type="evidence" value="ECO:0007669"/>
    <property type="project" value="UniProtKB-ARBA"/>
</dbReference>
<dbReference type="STRING" id="39966.A0A369JXY9"/>
<dbReference type="GO" id="GO:0005739">
    <property type="term" value="C:mitochondrion"/>
    <property type="evidence" value="ECO:0007669"/>
    <property type="project" value="UniProtKB-SubCell"/>
</dbReference>
<feature type="compositionally biased region" description="Basic and acidic residues" evidence="5">
    <location>
        <begin position="243"/>
        <end position="255"/>
    </location>
</feature>
<dbReference type="GO" id="GO:0034551">
    <property type="term" value="P:mitochondrial respiratory chain complex III assembly"/>
    <property type="evidence" value="ECO:0007669"/>
    <property type="project" value="InterPro"/>
</dbReference>
<keyword evidence="8" id="KW-1185">Reference proteome</keyword>
<dbReference type="InParanoid" id="A0A369JXY9"/>
<reference evidence="7" key="1">
    <citation type="submission" date="2018-04" db="EMBL/GenBank/DDBJ databases">
        <title>Whole genome sequencing of Hypsizygus marmoreus.</title>
        <authorList>
            <person name="Choi I.-G."/>
            <person name="Min B."/>
            <person name="Kim J.-G."/>
            <person name="Kim S."/>
            <person name="Oh Y.-L."/>
            <person name="Kong W.-S."/>
            <person name="Park H."/>
            <person name="Jeong J."/>
            <person name="Song E.-S."/>
        </authorList>
    </citation>
    <scope>NUCLEOTIDE SEQUENCE [LARGE SCALE GENOMIC DNA]</scope>
    <source>
        <strain evidence="7">51987-8</strain>
    </source>
</reference>
<feature type="compositionally biased region" description="Basic and acidic residues" evidence="5">
    <location>
        <begin position="117"/>
        <end position="129"/>
    </location>
</feature>
<feature type="domain" description="Prokaryotic-type class I peptide chain release factors" evidence="6">
    <location>
        <begin position="172"/>
        <end position="267"/>
    </location>
</feature>
<dbReference type="Gene3D" id="3.30.160.20">
    <property type="match status" value="1"/>
</dbReference>
<dbReference type="InterPro" id="IPR052405">
    <property type="entry name" value="Mito_Transl_Release_Factor"/>
</dbReference>
<dbReference type="PANTHER" id="PTHR46203:SF1">
    <property type="entry name" value="MITOCHONDRIAL TRANSLATION RELEASE FACTOR IN RESCUE"/>
    <property type="match status" value="1"/>
</dbReference>
<accession>A0A369JXY9</accession>
<gene>
    <name evidence="7" type="ORF">Hypma_008735</name>
</gene>
<dbReference type="EMBL" id="LUEZ02000045">
    <property type="protein sequence ID" value="RDB24284.1"/>
    <property type="molecule type" value="Genomic_DNA"/>
</dbReference>
<dbReference type="GO" id="GO:0003747">
    <property type="term" value="F:translation release factor activity"/>
    <property type="evidence" value="ECO:0007669"/>
    <property type="project" value="InterPro"/>
</dbReference>
<sequence length="291" mass="33095">MSVSPALKASARSAYRNLYRAANSTFAGDDHVLKAFRMKMRNNAIAARAIVDPETYEQQTKLGREIADVLRKNIVQGVKISNIEGLSDGKETFRLRITKDTELGSNDSVKNPTPVEKSNRSMRKEEKGAKQHHTSVTDVAPHNDSFASFSMSHLPMHFTDLKKAYLKRDIPELREEDLEESFVRGSGPGGQSINKTENNVQLLHKPTGIRVSCQETRSLKLNRRIARKHLIEKLDKIMNPGLSKDDYLRAKQRERERRRRKRAKKKASDKASEDDEEDDEDDQVAVVKKLT</sequence>
<feature type="region of interest" description="Disordered" evidence="5">
    <location>
        <begin position="241"/>
        <end position="291"/>
    </location>
</feature>
<protein>
    <submittedName>
        <fullName evidence="7">Peptide chain release factor C12orf65, mitochondrial</fullName>
    </submittedName>
</protein>
<evidence type="ECO:0000256" key="3">
    <source>
        <dbReference type="ARBA" id="ARBA00022946"/>
    </source>
</evidence>
<comment type="similarity">
    <text evidence="2">Belongs to the prokaryotic/mitochondrial release factor family.</text>
</comment>
<dbReference type="InterPro" id="IPR000352">
    <property type="entry name" value="Pep_chain_release_fac_I"/>
</dbReference>
<evidence type="ECO:0000256" key="2">
    <source>
        <dbReference type="ARBA" id="ARBA00010835"/>
    </source>
</evidence>
<evidence type="ECO:0000256" key="5">
    <source>
        <dbReference type="SAM" id="MobiDB-lite"/>
    </source>
</evidence>
<feature type="region of interest" description="Disordered" evidence="5">
    <location>
        <begin position="103"/>
        <end position="141"/>
    </location>
</feature>
<comment type="subcellular location">
    <subcellularLocation>
        <location evidence="1">Mitochondrion</location>
    </subcellularLocation>
</comment>
<feature type="compositionally biased region" description="Basic residues" evidence="5">
    <location>
        <begin position="256"/>
        <end position="265"/>
    </location>
</feature>
<keyword evidence="3" id="KW-0809">Transit peptide</keyword>
<name>A0A369JXY9_HYPMA</name>
<dbReference type="Pfam" id="PF00472">
    <property type="entry name" value="RF-1"/>
    <property type="match status" value="1"/>
</dbReference>
<dbReference type="OrthoDB" id="277888at2759"/>
<comment type="caution">
    <text evidence="7">The sequence shown here is derived from an EMBL/GenBank/DDBJ whole genome shotgun (WGS) entry which is preliminary data.</text>
</comment>
<dbReference type="CDD" id="cd20267">
    <property type="entry name" value="Complex1_LYR_LYRM7"/>
    <property type="match status" value="1"/>
</dbReference>
<evidence type="ECO:0000256" key="1">
    <source>
        <dbReference type="ARBA" id="ARBA00004173"/>
    </source>
</evidence>
<keyword evidence="4" id="KW-0496">Mitochondrion</keyword>
<organism evidence="7 8">
    <name type="scientific">Hypsizygus marmoreus</name>
    <name type="common">White beech mushroom</name>
    <name type="synonym">Agaricus marmoreus</name>
    <dbReference type="NCBI Taxonomy" id="39966"/>
    <lineage>
        <taxon>Eukaryota</taxon>
        <taxon>Fungi</taxon>
        <taxon>Dikarya</taxon>
        <taxon>Basidiomycota</taxon>
        <taxon>Agaricomycotina</taxon>
        <taxon>Agaricomycetes</taxon>
        <taxon>Agaricomycetidae</taxon>
        <taxon>Agaricales</taxon>
        <taxon>Tricholomatineae</taxon>
        <taxon>Lyophyllaceae</taxon>
        <taxon>Hypsizygus</taxon>
    </lineage>
</organism>
<evidence type="ECO:0000256" key="4">
    <source>
        <dbReference type="ARBA" id="ARBA00023128"/>
    </source>
</evidence>
<evidence type="ECO:0000259" key="6">
    <source>
        <dbReference type="Pfam" id="PF00472"/>
    </source>
</evidence>